<organism evidence="1 2">
    <name type="scientific">Romanomermis culicivorax</name>
    <name type="common">Nematode worm</name>
    <dbReference type="NCBI Taxonomy" id="13658"/>
    <lineage>
        <taxon>Eukaryota</taxon>
        <taxon>Metazoa</taxon>
        <taxon>Ecdysozoa</taxon>
        <taxon>Nematoda</taxon>
        <taxon>Enoplea</taxon>
        <taxon>Dorylaimia</taxon>
        <taxon>Mermithida</taxon>
        <taxon>Mermithoidea</taxon>
        <taxon>Mermithidae</taxon>
        <taxon>Romanomermis</taxon>
    </lineage>
</organism>
<sequence length="114" mass="13071">MYPKRRTVLTFITFDLCKQTNIPDFLVEMAFGYGEFDECSHARQKTILSATCAYSVPVSSDNYNHQENVEKTATVEEELEKGREACNKDFIETEPAPEEKHLQSIKDSLKMISL</sequence>
<name>A0A915IM32_ROMCU</name>
<dbReference type="WBParaSite" id="nRc.2.0.1.t14523-RA">
    <property type="protein sequence ID" value="nRc.2.0.1.t14523-RA"/>
    <property type="gene ID" value="nRc.2.0.1.g14523"/>
</dbReference>
<keyword evidence="1" id="KW-1185">Reference proteome</keyword>
<dbReference type="AlphaFoldDB" id="A0A915IM32"/>
<proteinExistence type="predicted"/>
<protein>
    <submittedName>
        <fullName evidence="2">Uncharacterized protein</fullName>
    </submittedName>
</protein>
<evidence type="ECO:0000313" key="1">
    <source>
        <dbReference type="Proteomes" id="UP000887565"/>
    </source>
</evidence>
<accession>A0A915IM32</accession>
<reference evidence="2" key="1">
    <citation type="submission" date="2022-11" db="UniProtKB">
        <authorList>
            <consortium name="WormBaseParasite"/>
        </authorList>
    </citation>
    <scope>IDENTIFICATION</scope>
</reference>
<dbReference type="Proteomes" id="UP000887565">
    <property type="component" value="Unplaced"/>
</dbReference>
<evidence type="ECO:0000313" key="2">
    <source>
        <dbReference type="WBParaSite" id="nRc.2.0.1.t14523-RA"/>
    </source>
</evidence>